<name>A0A5C4RAL5_9RHOB</name>
<reference evidence="2 3" key="1">
    <citation type="submission" date="2019-06" db="EMBL/GenBank/DDBJ databases">
        <authorList>
            <person name="Li J."/>
        </authorList>
    </citation>
    <scope>NUCLEOTIDE SEQUENCE [LARGE SCALE GENOMIC DNA]</scope>
    <source>
        <strain evidence="2 3">CGMCC 1.8012</strain>
    </source>
</reference>
<protein>
    <submittedName>
        <fullName evidence="2">FAD-dependent oxidoreductase</fullName>
    </submittedName>
</protein>
<proteinExistence type="predicted"/>
<comment type="caution">
    <text evidence="2">The sequence shown here is derived from an EMBL/GenBank/DDBJ whole genome shotgun (WGS) entry which is preliminary data.</text>
</comment>
<dbReference type="EMBL" id="VDDC01000007">
    <property type="protein sequence ID" value="TNH40787.1"/>
    <property type="molecule type" value="Genomic_DNA"/>
</dbReference>
<keyword evidence="3" id="KW-1185">Reference proteome</keyword>
<evidence type="ECO:0000313" key="2">
    <source>
        <dbReference type="EMBL" id="TNH40787.1"/>
    </source>
</evidence>
<accession>A0A5C4RAL5</accession>
<dbReference type="InterPro" id="IPR038732">
    <property type="entry name" value="HpyO/CreE_NAD-binding"/>
</dbReference>
<dbReference type="AlphaFoldDB" id="A0A5C4RAL5"/>
<dbReference type="PANTHER" id="PTHR40254">
    <property type="entry name" value="BLR0577 PROTEIN"/>
    <property type="match status" value="1"/>
</dbReference>
<dbReference type="RefSeq" id="WP_139597889.1">
    <property type="nucleotide sequence ID" value="NZ_VDDC01000007.1"/>
</dbReference>
<dbReference type="SUPFAM" id="SSF51905">
    <property type="entry name" value="FAD/NAD(P)-binding domain"/>
    <property type="match status" value="1"/>
</dbReference>
<sequence>MKTIPLADTSAPHAAHLPHVVIIGGGASGVLLAAHLLRDPATPLRVTVIEGRHMLGCGVAYSTSDPGHLLNTRVANMSAFPDDPDHFRRWLAARGDGATGACFVGRATYGAYMTDLLAPLSADGRLRCLRATCIRLVTTRAGVAAHLDDGQVVPADRAVLATGHALPEPDPTGLVHGAWQQAAPPPQGGRVVIIGSGLSMVDQAISLLSHGHRGEIVALSRRAQLPRVHATGAPLSITRAEVPLGAPVSSVLSWLRDLAARAEAQGGTWRDAVDGARPHLPALWRAMSVADRARFLRHAAPWWEVHRHRLPPESAAILQRALDSGQMRQLAGRFDGASREGAILRAHWRPRGADRILTLDAARIVDCSGIRRDPRANATPLVAELLATGRARIDPVRIGLDVAADCALIGADGRPDPRIRVIGPASRAAFWEITAIPDIRDQAQTLAVALIRDVAPHQQAATAAP</sequence>
<feature type="domain" description="FAD-dependent urate hydroxylase HpyO/Asp monooxygenase CreE-like FAD/NAD(P)-binding" evidence="1">
    <location>
        <begin position="21"/>
        <end position="164"/>
    </location>
</feature>
<organism evidence="2 3">
    <name type="scientific">Paracoccus haeundaensis</name>
    <dbReference type="NCBI Taxonomy" id="225362"/>
    <lineage>
        <taxon>Bacteria</taxon>
        <taxon>Pseudomonadati</taxon>
        <taxon>Pseudomonadota</taxon>
        <taxon>Alphaproteobacteria</taxon>
        <taxon>Rhodobacterales</taxon>
        <taxon>Paracoccaceae</taxon>
        <taxon>Paracoccus</taxon>
    </lineage>
</organism>
<evidence type="ECO:0000259" key="1">
    <source>
        <dbReference type="Pfam" id="PF13454"/>
    </source>
</evidence>
<dbReference type="Proteomes" id="UP000304880">
    <property type="component" value="Unassembled WGS sequence"/>
</dbReference>
<gene>
    <name evidence="2" type="ORF">FHD67_04010</name>
</gene>
<dbReference type="Pfam" id="PF13454">
    <property type="entry name" value="NAD_binding_9"/>
    <property type="match status" value="1"/>
</dbReference>
<dbReference type="PANTHER" id="PTHR40254:SF1">
    <property type="entry name" value="BLR0577 PROTEIN"/>
    <property type="match status" value="1"/>
</dbReference>
<dbReference type="InterPro" id="IPR052189">
    <property type="entry name" value="L-asp_N-monooxygenase_NS-form"/>
</dbReference>
<dbReference type="PRINTS" id="PR00368">
    <property type="entry name" value="FADPNR"/>
</dbReference>
<dbReference type="InterPro" id="IPR036188">
    <property type="entry name" value="FAD/NAD-bd_sf"/>
</dbReference>
<evidence type="ECO:0000313" key="3">
    <source>
        <dbReference type="Proteomes" id="UP000304880"/>
    </source>
</evidence>
<dbReference type="Gene3D" id="3.50.50.60">
    <property type="entry name" value="FAD/NAD(P)-binding domain"/>
    <property type="match status" value="2"/>
</dbReference>